<comment type="caution">
    <text evidence="2">The sequence shown here is derived from an EMBL/GenBank/DDBJ whole genome shotgun (WGS) entry which is preliminary data.</text>
</comment>
<dbReference type="SUPFAM" id="SSF54768">
    <property type="entry name" value="dsRNA-binding domain-like"/>
    <property type="match status" value="1"/>
</dbReference>
<keyword evidence="3" id="KW-1185">Reference proteome</keyword>
<dbReference type="InterPro" id="IPR014720">
    <property type="entry name" value="dsRBD_dom"/>
</dbReference>
<protein>
    <recommendedName>
        <fullName evidence="1">DRBM domain-containing protein</fullName>
    </recommendedName>
</protein>
<feature type="domain" description="DRBM" evidence="1">
    <location>
        <begin position="163"/>
        <end position="223"/>
    </location>
</feature>
<dbReference type="EMBL" id="VCAU01000058">
    <property type="protein sequence ID" value="KAF9887617.1"/>
    <property type="molecule type" value="Genomic_DNA"/>
</dbReference>
<gene>
    <name evidence="2" type="ORF">FE257_009710</name>
</gene>
<evidence type="ECO:0000313" key="2">
    <source>
        <dbReference type="EMBL" id="KAF9887617.1"/>
    </source>
</evidence>
<name>A0AAD4CJV2_ASPNN</name>
<evidence type="ECO:0000259" key="1">
    <source>
        <dbReference type="Pfam" id="PF00035"/>
    </source>
</evidence>
<dbReference type="Proteomes" id="UP001194746">
    <property type="component" value="Unassembled WGS sequence"/>
</dbReference>
<dbReference type="Gene3D" id="3.30.160.20">
    <property type="match status" value="1"/>
</dbReference>
<reference evidence="2" key="1">
    <citation type="journal article" date="2019" name="Beilstein J. Org. Chem.">
        <title>Nanangenines: drimane sesquiterpenoids as the dominant metabolite cohort of a novel Australian fungus, Aspergillus nanangensis.</title>
        <authorList>
            <person name="Lacey H.J."/>
            <person name="Gilchrist C.L.M."/>
            <person name="Crombie A."/>
            <person name="Kalaitzis J.A."/>
            <person name="Vuong D."/>
            <person name="Rutledge P.J."/>
            <person name="Turner P."/>
            <person name="Pitt J.I."/>
            <person name="Lacey E."/>
            <person name="Chooi Y.H."/>
            <person name="Piggott A.M."/>
        </authorList>
    </citation>
    <scope>NUCLEOTIDE SEQUENCE</scope>
    <source>
        <strain evidence="2">MST-FP2251</strain>
    </source>
</reference>
<proteinExistence type="predicted"/>
<dbReference type="CDD" id="cd00048">
    <property type="entry name" value="DSRM_SF"/>
    <property type="match status" value="1"/>
</dbReference>
<evidence type="ECO:0000313" key="3">
    <source>
        <dbReference type="Proteomes" id="UP001194746"/>
    </source>
</evidence>
<dbReference type="AlphaFoldDB" id="A0AAD4CJV2"/>
<dbReference type="Pfam" id="PF00035">
    <property type="entry name" value="dsrm"/>
    <property type="match status" value="1"/>
</dbReference>
<organism evidence="2 3">
    <name type="scientific">Aspergillus nanangensis</name>
    <dbReference type="NCBI Taxonomy" id="2582783"/>
    <lineage>
        <taxon>Eukaryota</taxon>
        <taxon>Fungi</taxon>
        <taxon>Dikarya</taxon>
        <taxon>Ascomycota</taxon>
        <taxon>Pezizomycotina</taxon>
        <taxon>Eurotiomycetes</taxon>
        <taxon>Eurotiomycetidae</taxon>
        <taxon>Eurotiales</taxon>
        <taxon>Aspergillaceae</taxon>
        <taxon>Aspergillus</taxon>
        <taxon>Aspergillus subgen. Circumdati</taxon>
    </lineage>
</organism>
<sequence>MSHEFVQSDCYTKTDYEIGKQLFNIMLALKMIQSSPDGGRDDSFVEATRFIDSKAFDFNNALASMKGLNINIPRASPIDNESVEDCMYKIIGFVRLSGIRDEFVPLITEIYLQLPGILRDTRAPAKVNELSSIEDTAGWDTSTISDQYSVNSDSDGDNWRYTSLLWEKAQVRGMKPNIKETCLSNFPPIFRVTINCMGTEASGEARTKKLAKHLAAKRVCQSLGLKPS</sequence>
<reference evidence="2" key="2">
    <citation type="submission" date="2020-02" db="EMBL/GenBank/DDBJ databases">
        <authorList>
            <person name="Gilchrist C.L.M."/>
            <person name="Chooi Y.-H."/>
        </authorList>
    </citation>
    <scope>NUCLEOTIDE SEQUENCE</scope>
    <source>
        <strain evidence="2">MST-FP2251</strain>
    </source>
</reference>
<accession>A0AAD4CJV2</accession>